<proteinExistence type="inferred from homology"/>
<accession>A0A0G0L1R9</accession>
<dbReference type="GO" id="GO:1902600">
    <property type="term" value="P:proton transmembrane transport"/>
    <property type="evidence" value="ECO:0007669"/>
    <property type="project" value="InterPro"/>
</dbReference>
<sequence>MNFSQIAVLLSVAAFFGIIVKKINQPILIGFIIAGFLLSTSGFLRGTEVISDLGKVGITLLLFLIGLEMNVRDIRSLGKAALVTGIGQVAITFILALALGLILGLDMLTAGYLGIAVSFSSTIIIVKLLSEKNTLDSLHGKIILGYLLVQDFIAIVILITLASVGGGSVGFYDYAWMLYKIVLLFCSVWILSKRILPSLFEKFIANSQELLFIVSIAWALGISALVAGPLGFSLEIGGFLAGLALSNLPEHLEIASRTRSLRDFFLTLFFLSLGASLKFEGLENLFFPIITFSSLVIIVKPLILISILGLMGFKKRTSFLAGAASPQISEFSLILMTMGVGLGHINNTYLTLTVIVAVVTMTFSSYMILGAEKIYSEVKGFLNIFERKVTYDNKYVVNKNLSDHVVLIGCLRTGPRLVSYFQRKNWKYLIIDFNPNVYKRLIKDKQLVLFGDITDSDILKVANLNKAKLVISTIDNVNDNLMLLEYISRLDKRPQTIFTSGSRTEAIKLYHAGAGYVVVPDIVAGDYIRHLIKSYGLKSNRLTKIGKNHYQRLTFT</sequence>
<feature type="domain" description="Cation/H+ exchanger transmembrane" evidence="8">
    <location>
        <begin position="12"/>
        <end position="363"/>
    </location>
</feature>
<feature type="transmembrane region" description="Helical" evidence="7">
    <location>
        <begin position="285"/>
        <end position="307"/>
    </location>
</feature>
<evidence type="ECO:0000259" key="9">
    <source>
        <dbReference type="Pfam" id="PF02254"/>
    </source>
</evidence>
<feature type="transmembrane region" description="Helical" evidence="7">
    <location>
        <begin position="319"/>
        <end position="342"/>
    </location>
</feature>
<dbReference type="InterPro" id="IPR003148">
    <property type="entry name" value="RCK_N"/>
</dbReference>
<dbReference type="GO" id="GO:0016020">
    <property type="term" value="C:membrane"/>
    <property type="evidence" value="ECO:0007669"/>
    <property type="project" value="UniProtKB-SubCell"/>
</dbReference>
<keyword evidence="5 7" id="KW-1133">Transmembrane helix</keyword>
<keyword evidence="4 7" id="KW-0812">Transmembrane</keyword>
<feature type="transmembrane region" description="Helical" evidence="7">
    <location>
        <begin position="203"/>
        <end position="224"/>
    </location>
</feature>
<feature type="transmembrane region" description="Helical" evidence="7">
    <location>
        <begin position="53"/>
        <end position="71"/>
    </location>
</feature>
<evidence type="ECO:0000259" key="8">
    <source>
        <dbReference type="Pfam" id="PF00999"/>
    </source>
</evidence>
<name>A0A0G0L1R9_9BACT</name>
<evidence type="ECO:0000256" key="4">
    <source>
        <dbReference type="ARBA" id="ARBA00022692"/>
    </source>
</evidence>
<gene>
    <name evidence="10" type="ORF">UT08_C0003G0086</name>
</gene>
<feature type="transmembrane region" description="Helical" evidence="7">
    <location>
        <begin position="142"/>
        <end position="162"/>
    </location>
</feature>
<dbReference type="Proteomes" id="UP000034081">
    <property type="component" value="Unassembled WGS sequence"/>
</dbReference>
<feature type="transmembrane region" description="Helical" evidence="7">
    <location>
        <begin position="174"/>
        <end position="191"/>
    </location>
</feature>
<comment type="subcellular location">
    <subcellularLocation>
        <location evidence="1">Membrane</location>
        <topology evidence="1">Multi-pass membrane protein</topology>
    </subcellularLocation>
</comment>
<feature type="transmembrane region" description="Helical" evidence="7">
    <location>
        <begin position="348"/>
        <end position="369"/>
    </location>
</feature>
<evidence type="ECO:0000256" key="2">
    <source>
        <dbReference type="ARBA" id="ARBA00005551"/>
    </source>
</evidence>
<dbReference type="Gene3D" id="3.40.50.720">
    <property type="entry name" value="NAD(P)-binding Rossmann-like Domain"/>
    <property type="match status" value="1"/>
</dbReference>
<evidence type="ECO:0000313" key="10">
    <source>
        <dbReference type="EMBL" id="KKQ85923.1"/>
    </source>
</evidence>
<dbReference type="PANTHER" id="PTHR42751">
    <property type="entry name" value="SODIUM/HYDROGEN EXCHANGER FAMILY/TRKA DOMAIN PROTEIN"/>
    <property type="match status" value="1"/>
</dbReference>
<feature type="transmembrane region" description="Helical" evidence="7">
    <location>
        <begin position="109"/>
        <end position="130"/>
    </location>
</feature>
<dbReference type="InterPro" id="IPR036291">
    <property type="entry name" value="NAD(P)-bd_dom_sf"/>
</dbReference>
<dbReference type="AlphaFoldDB" id="A0A0G0L1R9"/>
<protein>
    <submittedName>
        <fullName evidence="10">Sodium/hydrogen exchanger</fullName>
    </submittedName>
</protein>
<dbReference type="Pfam" id="PF02254">
    <property type="entry name" value="TrkA_N"/>
    <property type="match status" value="1"/>
</dbReference>
<feature type="domain" description="RCK N-terminal" evidence="9">
    <location>
        <begin position="405"/>
        <end position="520"/>
    </location>
</feature>
<evidence type="ECO:0000313" key="11">
    <source>
        <dbReference type="Proteomes" id="UP000034081"/>
    </source>
</evidence>
<dbReference type="InterPro" id="IPR038770">
    <property type="entry name" value="Na+/solute_symporter_sf"/>
</dbReference>
<comment type="similarity">
    <text evidence="2">Belongs to the monovalent cation:proton antiporter 2 (CPA2) transporter (TC 2.A.37) family.</text>
</comment>
<evidence type="ECO:0000256" key="5">
    <source>
        <dbReference type="ARBA" id="ARBA00022989"/>
    </source>
</evidence>
<feature type="transmembrane region" description="Helical" evidence="7">
    <location>
        <begin position="28"/>
        <end position="47"/>
    </location>
</feature>
<dbReference type="STRING" id="1618570.UT08_C0003G0086"/>
<evidence type="ECO:0000256" key="3">
    <source>
        <dbReference type="ARBA" id="ARBA00022448"/>
    </source>
</evidence>
<dbReference type="InterPro" id="IPR006153">
    <property type="entry name" value="Cation/H_exchanger_TM"/>
</dbReference>
<feature type="transmembrane region" description="Helical" evidence="7">
    <location>
        <begin position="6"/>
        <end position="21"/>
    </location>
</feature>
<organism evidence="10 11">
    <name type="scientific">Candidatus Woesebacteria bacterium GW2011_GWB1_38_8</name>
    <dbReference type="NCBI Taxonomy" id="1618570"/>
    <lineage>
        <taxon>Bacteria</taxon>
        <taxon>Candidatus Woeseibacteriota</taxon>
    </lineage>
</organism>
<dbReference type="EMBL" id="LBVL01000003">
    <property type="protein sequence ID" value="KKQ85923.1"/>
    <property type="molecule type" value="Genomic_DNA"/>
</dbReference>
<dbReference type="PATRIC" id="fig|1618570.3.peg.373"/>
<evidence type="ECO:0000256" key="7">
    <source>
        <dbReference type="SAM" id="Phobius"/>
    </source>
</evidence>
<dbReference type="GO" id="GO:0006813">
    <property type="term" value="P:potassium ion transport"/>
    <property type="evidence" value="ECO:0007669"/>
    <property type="project" value="InterPro"/>
</dbReference>
<dbReference type="GO" id="GO:0015297">
    <property type="term" value="F:antiporter activity"/>
    <property type="evidence" value="ECO:0007669"/>
    <property type="project" value="InterPro"/>
</dbReference>
<dbReference type="PANTHER" id="PTHR42751:SF3">
    <property type="entry name" value="SODIUM_GLUTAMATE SYMPORTER"/>
    <property type="match status" value="1"/>
</dbReference>
<comment type="caution">
    <text evidence="10">The sequence shown here is derived from an EMBL/GenBank/DDBJ whole genome shotgun (WGS) entry which is preliminary data.</text>
</comment>
<keyword evidence="3" id="KW-0813">Transport</keyword>
<dbReference type="Gene3D" id="1.20.1530.20">
    <property type="match status" value="1"/>
</dbReference>
<dbReference type="SUPFAM" id="SSF51735">
    <property type="entry name" value="NAD(P)-binding Rossmann-fold domains"/>
    <property type="match status" value="1"/>
</dbReference>
<reference evidence="10 11" key="1">
    <citation type="journal article" date="2015" name="Nature">
        <title>rRNA introns, odd ribosomes, and small enigmatic genomes across a large radiation of phyla.</title>
        <authorList>
            <person name="Brown C.T."/>
            <person name="Hug L.A."/>
            <person name="Thomas B.C."/>
            <person name="Sharon I."/>
            <person name="Castelle C.J."/>
            <person name="Singh A."/>
            <person name="Wilkins M.J."/>
            <person name="Williams K.H."/>
            <person name="Banfield J.F."/>
        </authorList>
    </citation>
    <scope>NUCLEOTIDE SEQUENCE [LARGE SCALE GENOMIC DNA]</scope>
</reference>
<evidence type="ECO:0000256" key="1">
    <source>
        <dbReference type="ARBA" id="ARBA00004141"/>
    </source>
</evidence>
<dbReference type="Pfam" id="PF00999">
    <property type="entry name" value="Na_H_Exchanger"/>
    <property type="match status" value="1"/>
</dbReference>
<keyword evidence="6 7" id="KW-0472">Membrane</keyword>
<feature type="transmembrane region" description="Helical" evidence="7">
    <location>
        <begin position="80"/>
        <end position="103"/>
    </location>
</feature>
<evidence type="ECO:0000256" key="6">
    <source>
        <dbReference type="ARBA" id="ARBA00023136"/>
    </source>
</evidence>